<sequence>MSLIGDLAFSDQRTLEQDSLANPATTLPEPGFWDGSGTALFSGIGQGLAQLTLQAAQYGNDPTQMISLNIESDEDNLARREHIGDMRNELTERMRPDAATSGTAAQVLFGLGDAGSRFAFGLASGGMPVGALTAGSSMGEQRFTELKGQGVDTKTAAIAGAIEGGVIGVGAFLPAARLFSAPTVDLAATAGANVGLGIAARGGVGAVLEKNGYTQQAQQYKALDATGLAVDGLLGGLFWGAGRAMTRGVSAGEADAALTANNGLHHQHGTAPGAPVDARSSIAHQAALDQAIAQLGRGEPVNLGGIADDAMFIKTDQIGPRREVIRQQAEQEVFAAARAELEPVAATGLPNVRDLRTELGTLQKTVDGLDGTYRESAKSFQRQGMSRKQAERAARDGIAVQRQAAQGRIGEINQALDGNRAAARAGADLAAMDRGQVPDRFASKVNERAEQIGSAFKRTALASSVSPDHGATLMRAAGKEMERLLREGGHIVDDIKVNPSRNIDAGAPSATARSDSEAPRDPDSTAPPDLSVQPEGARVDTEQQGQPTQEAPAPSPEQIREPSSAAADPLADIDTALPALIDSIVSGERDVQVPTGAFNEDGSAVTVSAREMLAEADGNIARAENDSKGFLAAALCALRFGN</sequence>
<accession>A0A2S9E2B4</accession>
<evidence type="ECO:0000313" key="3">
    <source>
        <dbReference type="Proteomes" id="UP000239458"/>
    </source>
</evidence>
<dbReference type="AlphaFoldDB" id="A0A2S9E2B4"/>
<feature type="region of interest" description="Disordered" evidence="1">
    <location>
        <begin position="496"/>
        <end position="566"/>
    </location>
</feature>
<protein>
    <submittedName>
        <fullName evidence="2">Uncharacterized protein</fullName>
    </submittedName>
</protein>
<proteinExistence type="predicted"/>
<evidence type="ECO:0000256" key="1">
    <source>
        <dbReference type="SAM" id="MobiDB-lite"/>
    </source>
</evidence>
<gene>
    <name evidence="2" type="ORF">CQ006_04590</name>
</gene>
<reference evidence="2 3" key="1">
    <citation type="submission" date="2017-09" db="EMBL/GenBank/DDBJ databases">
        <title>Genomic, metabolic, and phenotypic characteristics of bacterial isolates from the natural microbiome of the model nematode Caenorhabditis elegans.</title>
        <authorList>
            <person name="Zimmermann J."/>
            <person name="Obeng N."/>
            <person name="Yang W."/>
            <person name="Obeng O."/>
            <person name="Kissoyan K."/>
            <person name="Pees B."/>
            <person name="Dirksen P."/>
            <person name="Hoppner M."/>
            <person name="Franke A."/>
            <person name="Rosenstiel P."/>
            <person name="Leippe M."/>
            <person name="Dierking K."/>
            <person name="Kaleta C."/>
            <person name="Schulenburg H."/>
        </authorList>
    </citation>
    <scope>NUCLEOTIDE SEQUENCE [LARGE SCALE GENOMIC DNA]</scope>
    <source>
        <strain evidence="2 3">MYb184</strain>
    </source>
</reference>
<dbReference type="EMBL" id="PCQE01000004">
    <property type="protein sequence ID" value="PRC08993.1"/>
    <property type="molecule type" value="Genomic_DNA"/>
</dbReference>
<dbReference type="RefSeq" id="WP_105225743.1">
    <property type="nucleotide sequence ID" value="NZ_PCQE01000004.1"/>
</dbReference>
<comment type="caution">
    <text evidence="2">The sequence shown here is derived from an EMBL/GenBank/DDBJ whole genome shotgun (WGS) entry which is preliminary data.</text>
</comment>
<evidence type="ECO:0000313" key="2">
    <source>
        <dbReference type="EMBL" id="PRC08993.1"/>
    </source>
</evidence>
<dbReference type="Proteomes" id="UP000239458">
    <property type="component" value="Unassembled WGS sequence"/>
</dbReference>
<feature type="compositionally biased region" description="Basic and acidic residues" evidence="1">
    <location>
        <begin position="514"/>
        <end position="523"/>
    </location>
</feature>
<organism evidence="2 3">
    <name type="scientific">Pseudomonas cedrina</name>
    <dbReference type="NCBI Taxonomy" id="651740"/>
    <lineage>
        <taxon>Bacteria</taxon>
        <taxon>Pseudomonadati</taxon>
        <taxon>Pseudomonadota</taxon>
        <taxon>Gammaproteobacteria</taxon>
        <taxon>Pseudomonadales</taxon>
        <taxon>Pseudomonadaceae</taxon>
        <taxon>Pseudomonas</taxon>
    </lineage>
</organism>
<name>A0A2S9E2B4_PSECE</name>